<dbReference type="RefSeq" id="WP_010772226.1">
    <property type="nucleotide sequence ID" value="NZ_KB946334.1"/>
</dbReference>
<keyword evidence="2" id="KW-1185">Reference proteome</keyword>
<organism evidence="1 2">
    <name type="scientific">Enterococcus caccae ATCC BAA-1240</name>
    <dbReference type="NCBI Taxonomy" id="1158612"/>
    <lineage>
        <taxon>Bacteria</taxon>
        <taxon>Bacillati</taxon>
        <taxon>Bacillota</taxon>
        <taxon>Bacilli</taxon>
        <taxon>Lactobacillales</taxon>
        <taxon>Enterococcaceae</taxon>
        <taxon>Enterococcus</taxon>
    </lineage>
</organism>
<name>R3W9L5_9ENTE</name>
<reference evidence="1 2" key="1">
    <citation type="submission" date="2013-02" db="EMBL/GenBank/DDBJ databases">
        <title>The Genome Sequence of Enterococcus caccae BAA-1240.</title>
        <authorList>
            <consortium name="The Broad Institute Genome Sequencing Platform"/>
            <consortium name="The Broad Institute Genome Sequencing Center for Infectious Disease"/>
            <person name="Earl A.M."/>
            <person name="Gilmore M.S."/>
            <person name="Lebreton F."/>
            <person name="Walker B."/>
            <person name="Young S.K."/>
            <person name="Zeng Q."/>
            <person name="Gargeya S."/>
            <person name="Fitzgerald M."/>
            <person name="Haas B."/>
            <person name="Abouelleil A."/>
            <person name="Alvarado L."/>
            <person name="Arachchi H.M."/>
            <person name="Berlin A.M."/>
            <person name="Chapman S.B."/>
            <person name="Dewar J."/>
            <person name="Goldberg J."/>
            <person name="Griggs A."/>
            <person name="Gujja S."/>
            <person name="Hansen M."/>
            <person name="Howarth C."/>
            <person name="Imamovic A."/>
            <person name="Larimer J."/>
            <person name="McCowan C."/>
            <person name="Murphy C."/>
            <person name="Neiman D."/>
            <person name="Pearson M."/>
            <person name="Priest M."/>
            <person name="Roberts A."/>
            <person name="Saif S."/>
            <person name="Shea T."/>
            <person name="Sisk P."/>
            <person name="Sykes S."/>
            <person name="Wortman J."/>
            <person name="Nusbaum C."/>
            <person name="Birren B."/>
        </authorList>
    </citation>
    <scope>NUCLEOTIDE SEQUENCE [LARGE SCALE GENOMIC DNA]</scope>
    <source>
        <strain evidence="1 2">ATCC BAA-1240</strain>
    </source>
</reference>
<evidence type="ECO:0000313" key="2">
    <source>
        <dbReference type="Proteomes" id="UP000013840"/>
    </source>
</evidence>
<dbReference type="AlphaFoldDB" id="R3W9L5"/>
<dbReference type="SUPFAM" id="SSF47789">
    <property type="entry name" value="C-terminal domain of RNA polymerase alpha subunit"/>
    <property type="match status" value="1"/>
</dbReference>
<comment type="caution">
    <text evidence="1">The sequence shown here is derived from an EMBL/GenBank/DDBJ whole genome shotgun (WGS) entry which is preliminary data.</text>
</comment>
<dbReference type="eggNOG" id="COG3631">
    <property type="taxonomic scope" value="Bacteria"/>
</dbReference>
<protein>
    <submittedName>
        <fullName evidence="1">Uncharacterized protein</fullName>
    </submittedName>
</protein>
<proteinExistence type="predicted"/>
<dbReference type="Proteomes" id="UP000013840">
    <property type="component" value="Unassembled WGS sequence"/>
</dbReference>
<dbReference type="Gene3D" id="1.10.150.20">
    <property type="entry name" value="5' to 3' exonuclease, C-terminal subdomain"/>
    <property type="match status" value="1"/>
</dbReference>
<accession>R3W9L5</accession>
<evidence type="ECO:0000313" key="1">
    <source>
        <dbReference type="EMBL" id="EOL44576.1"/>
    </source>
</evidence>
<gene>
    <name evidence="1" type="ORF">UC7_02119</name>
</gene>
<dbReference type="EMBL" id="AJAU01000019">
    <property type="protein sequence ID" value="EOL44576.1"/>
    <property type="molecule type" value="Genomic_DNA"/>
</dbReference>
<dbReference type="STRING" id="317735.RU98_GL000812"/>
<sequence length="133" mass="14661">MTTLPNIGKPATNALESIGITTLEQVRLLDKATLLKIHGVGPKAVTILEKALTDHNWTFFKNDSAPKTDFAVICLLSCDNAPKRRMIRDYLIAAASGNQSLLNSLLTDSFRWIIPGKESITGKRRGCVWNSHN</sequence>